<dbReference type="STRING" id="1166073.SAMN05192530_104329"/>
<dbReference type="GO" id="GO:0005576">
    <property type="term" value="C:extracellular region"/>
    <property type="evidence" value="ECO:0007669"/>
    <property type="project" value="UniProtKB-SubCell"/>
</dbReference>
<dbReference type="SUPFAM" id="SSF56024">
    <property type="entry name" value="Phospholipase D/nuclease"/>
    <property type="match status" value="2"/>
</dbReference>
<dbReference type="SMART" id="SM00155">
    <property type="entry name" value="PLDc"/>
    <property type="match status" value="2"/>
</dbReference>
<dbReference type="CDD" id="cd09143">
    <property type="entry name" value="PLDc_vPLD1_2_like_bac_2"/>
    <property type="match status" value="1"/>
</dbReference>
<evidence type="ECO:0000256" key="9">
    <source>
        <dbReference type="ARBA" id="ARBA00029594"/>
    </source>
</evidence>
<protein>
    <recommendedName>
        <fullName evidence="4">Phospholipase D</fullName>
    </recommendedName>
    <alternativeName>
        <fullName evidence="9">Choline phosphatase</fullName>
    </alternativeName>
</protein>
<feature type="domain" description="PLD phosphodiesterase" evidence="10">
    <location>
        <begin position="344"/>
        <end position="371"/>
    </location>
</feature>
<dbReference type="Proteomes" id="UP000198793">
    <property type="component" value="Unassembled WGS sequence"/>
</dbReference>
<evidence type="ECO:0000256" key="8">
    <source>
        <dbReference type="ARBA" id="ARBA00023098"/>
    </source>
</evidence>
<dbReference type="PANTHER" id="PTHR18896">
    <property type="entry name" value="PHOSPHOLIPASE D"/>
    <property type="match status" value="1"/>
</dbReference>
<keyword evidence="6" id="KW-0677">Repeat</keyword>
<dbReference type="InterPro" id="IPR001736">
    <property type="entry name" value="PLipase_D/transphosphatidylase"/>
</dbReference>
<name>A0A1H0HX07_9HYPH</name>
<evidence type="ECO:0000256" key="6">
    <source>
        <dbReference type="ARBA" id="ARBA00022737"/>
    </source>
</evidence>
<dbReference type="CDD" id="cd09140">
    <property type="entry name" value="PLDc_vPLD1_2_like_bac_1"/>
    <property type="match status" value="1"/>
</dbReference>
<feature type="domain" description="PLD phosphodiesterase" evidence="10">
    <location>
        <begin position="129"/>
        <end position="156"/>
    </location>
</feature>
<dbReference type="GO" id="GO:0004630">
    <property type="term" value="F:phospholipase D activity"/>
    <property type="evidence" value="ECO:0007669"/>
    <property type="project" value="UniProtKB-EC"/>
</dbReference>
<dbReference type="Gene3D" id="3.30.870.10">
    <property type="entry name" value="Endonuclease Chain A"/>
    <property type="match status" value="2"/>
</dbReference>
<evidence type="ECO:0000256" key="1">
    <source>
        <dbReference type="ARBA" id="ARBA00000798"/>
    </source>
</evidence>
<evidence type="ECO:0000313" key="11">
    <source>
        <dbReference type="EMBL" id="SDO23736.1"/>
    </source>
</evidence>
<dbReference type="RefSeq" id="WP_090673257.1">
    <property type="nucleotide sequence ID" value="NZ_FNIT01000004.1"/>
</dbReference>
<proteinExistence type="predicted"/>
<dbReference type="EMBL" id="FNIT01000004">
    <property type="protein sequence ID" value="SDO23736.1"/>
    <property type="molecule type" value="Genomic_DNA"/>
</dbReference>
<evidence type="ECO:0000256" key="2">
    <source>
        <dbReference type="ARBA" id="ARBA00003145"/>
    </source>
</evidence>
<keyword evidence="8" id="KW-0443">Lipid metabolism</keyword>
<keyword evidence="12" id="KW-1185">Reference proteome</keyword>
<reference evidence="11 12" key="1">
    <citation type="submission" date="2016-10" db="EMBL/GenBank/DDBJ databases">
        <authorList>
            <person name="de Groot N.N."/>
        </authorList>
    </citation>
    <scope>NUCLEOTIDE SEQUENCE [LARGE SCALE GENOMIC DNA]</scope>
    <source>
        <strain evidence="12">L7-484,KACC 16230,DSM 25025</strain>
    </source>
</reference>
<evidence type="ECO:0000256" key="3">
    <source>
        <dbReference type="ARBA" id="ARBA00004613"/>
    </source>
</evidence>
<evidence type="ECO:0000256" key="5">
    <source>
        <dbReference type="ARBA" id="ARBA00022525"/>
    </source>
</evidence>
<dbReference type="Pfam" id="PF00614">
    <property type="entry name" value="PLDc"/>
    <property type="match status" value="1"/>
</dbReference>
<keyword evidence="7" id="KW-0378">Hydrolase</keyword>
<gene>
    <name evidence="11" type="ORF">SAMN05192530_104329</name>
</gene>
<comment type="function">
    <text evidence="2">Could be a virulence factor.</text>
</comment>
<accession>A0A1H0HX07</accession>
<evidence type="ECO:0000256" key="4">
    <source>
        <dbReference type="ARBA" id="ARBA00018392"/>
    </source>
</evidence>
<dbReference type="OrthoDB" id="8828485at2"/>
<evidence type="ECO:0000256" key="7">
    <source>
        <dbReference type="ARBA" id="ARBA00022801"/>
    </source>
</evidence>
<sequence length="478" mass="53887">MNSRLRETGKTVWQTGLAERFAVIVDGADYYRFVKQAILKARFQVLMIGWDFDTRVEFEPGGRTLEGPNELGPFLNWMVAERNPALDIRILKWNLGILETVKRGETPFFVLQWLWGKGVTLKLDAAHPLAASHHQKIIIIDDAIAFCGGIDITKGRWDTREHRDGDPDRHSPRGQLLDPWHDATTCVTGEAARLLGDLGRARWSRATDEAVGTPPAHAGDLWPDGLEPALRNVEIGISRTMGAFDLYPQVSEIEAMTLAAIASARRHLYIESQYFASRRIAEAIAARLAEPDGPEVVVVNPESQDGWLEEKTMGAARARLLRLVHRADRHQRFGIFYPVTREGEPIYVHAKIMIVDDRFLKIGSSNLNNRSMGFDTECDLSLEADGDDAVAGAIRHIRDDLIAEHLDMRREEVEHALRRDGSILRLVRESGREGRRQLVPLPVRELDAADEALGEAELVDPERPPRFLRGIRRRLGLR</sequence>
<dbReference type="AlphaFoldDB" id="A0A1H0HX07"/>
<dbReference type="Pfam" id="PF13091">
    <property type="entry name" value="PLDc_2"/>
    <property type="match status" value="1"/>
</dbReference>
<dbReference type="GO" id="GO:0009395">
    <property type="term" value="P:phospholipid catabolic process"/>
    <property type="evidence" value="ECO:0007669"/>
    <property type="project" value="TreeGrafter"/>
</dbReference>
<dbReference type="InterPro" id="IPR025202">
    <property type="entry name" value="PLD-like_dom"/>
</dbReference>
<evidence type="ECO:0000259" key="10">
    <source>
        <dbReference type="PROSITE" id="PS50035"/>
    </source>
</evidence>
<dbReference type="PROSITE" id="PS50035">
    <property type="entry name" value="PLD"/>
    <property type="match status" value="2"/>
</dbReference>
<evidence type="ECO:0000313" key="12">
    <source>
        <dbReference type="Proteomes" id="UP000198793"/>
    </source>
</evidence>
<keyword evidence="5" id="KW-0964">Secreted</keyword>
<comment type="catalytic activity">
    <reaction evidence="1">
        <text>a 1,2-diacyl-sn-glycero-3-phosphocholine + H2O = a 1,2-diacyl-sn-glycero-3-phosphate + choline + H(+)</text>
        <dbReference type="Rhea" id="RHEA:14445"/>
        <dbReference type="ChEBI" id="CHEBI:15354"/>
        <dbReference type="ChEBI" id="CHEBI:15377"/>
        <dbReference type="ChEBI" id="CHEBI:15378"/>
        <dbReference type="ChEBI" id="CHEBI:57643"/>
        <dbReference type="ChEBI" id="CHEBI:58608"/>
        <dbReference type="EC" id="3.1.4.4"/>
    </reaction>
</comment>
<dbReference type="PANTHER" id="PTHR18896:SF76">
    <property type="entry name" value="PHOSPHOLIPASE"/>
    <property type="match status" value="1"/>
</dbReference>
<comment type="subcellular location">
    <subcellularLocation>
        <location evidence="3">Secreted</location>
    </subcellularLocation>
</comment>
<dbReference type="InterPro" id="IPR015679">
    <property type="entry name" value="PLipase_D_fam"/>
</dbReference>
<organism evidence="11 12">
    <name type="scientific">Aureimonas jatrophae</name>
    <dbReference type="NCBI Taxonomy" id="1166073"/>
    <lineage>
        <taxon>Bacteria</taxon>
        <taxon>Pseudomonadati</taxon>
        <taxon>Pseudomonadota</taxon>
        <taxon>Alphaproteobacteria</taxon>
        <taxon>Hyphomicrobiales</taxon>
        <taxon>Aurantimonadaceae</taxon>
        <taxon>Aureimonas</taxon>
    </lineage>
</organism>